<evidence type="ECO:0000256" key="12">
    <source>
        <dbReference type="ARBA" id="ARBA00060620"/>
    </source>
</evidence>
<comment type="pathway">
    <text evidence="2">Pyrimidine metabolism; dUMP biosynthesis; dUMP from dCTP (dUTP route): step 2/2.</text>
</comment>
<evidence type="ECO:0000256" key="16">
    <source>
        <dbReference type="ARBA" id="ARBA00083306"/>
    </source>
</evidence>
<evidence type="ECO:0000256" key="2">
    <source>
        <dbReference type="ARBA" id="ARBA00005142"/>
    </source>
</evidence>
<proteinExistence type="inferred from homology"/>
<dbReference type="GO" id="GO:0016114">
    <property type="term" value="P:terpenoid biosynthetic process"/>
    <property type="evidence" value="ECO:0007669"/>
    <property type="project" value="InterPro"/>
</dbReference>
<dbReference type="NCBIfam" id="TIGR00612">
    <property type="entry name" value="ispG_gcpE"/>
    <property type="match status" value="1"/>
</dbReference>
<evidence type="ECO:0000259" key="19">
    <source>
        <dbReference type="Pfam" id="PF04551"/>
    </source>
</evidence>
<dbReference type="GO" id="GO:0006226">
    <property type="term" value="P:dUMP biosynthetic process"/>
    <property type="evidence" value="ECO:0007669"/>
    <property type="project" value="UniProtKB-UniPathway"/>
</dbReference>
<dbReference type="HAMAP" id="MF_00159">
    <property type="entry name" value="IspG"/>
    <property type="match status" value="1"/>
</dbReference>
<dbReference type="Gene3D" id="2.70.40.10">
    <property type="match status" value="1"/>
</dbReference>
<protein>
    <recommendedName>
        <fullName evidence="15">4-hydroxy-3-methylbut-2-en-1-yl diphosphate synthase (ferredoxin), chloroplastic</fullName>
        <ecNumber evidence="14">1.17.7.1</ecNumber>
    </recommendedName>
    <alternativeName>
        <fullName evidence="16">1-hydroxy-2-methyl-2-(E)-butenyl 4-diphosphate synthase</fullName>
    </alternativeName>
</protein>
<evidence type="ECO:0000256" key="5">
    <source>
        <dbReference type="ARBA" id="ARBA00022801"/>
    </source>
</evidence>
<gene>
    <name evidence="21" type="ORF">SVIM_LOCUS245584</name>
</gene>
<dbReference type="InterPro" id="IPR004588">
    <property type="entry name" value="IspG_bac-typ"/>
</dbReference>
<dbReference type="AlphaFoldDB" id="A0A6N2LNA5"/>
<evidence type="ECO:0000259" key="20">
    <source>
        <dbReference type="Pfam" id="PF26540"/>
    </source>
</evidence>
<name>A0A6N2LNA5_SALVM</name>
<comment type="pathway">
    <text evidence="12">Isoprenoid biosynthesis; isopentenyl diphosphate biosynthesis via DXP pathway; isopentenyl diphosphate from 1-deoxy-D-xylulose 5-phosphate: step 5/6.</text>
</comment>
<dbReference type="PANTHER" id="PTHR30454">
    <property type="entry name" value="4-HYDROXY-3-METHYLBUT-2-EN-1-YL DIPHOSPHATE SYNTHASE"/>
    <property type="match status" value="1"/>
</dbReference>
<dbReference type="EMBL" id="CAADRP010001563">
    <property type="protein sequence ID" value="VFU41647.1"/>
    <property type="molecule type" value="Genomic_DNA"/>
</dbReference>
<dbReference type="InterPro" id="IPR029054">
    <property type="entry name" value="dUTPase-like"/>
</dbReference>
<evidence type="ECO:0000256" key="4">
    <source>
        <dbReference type="ARBA" id="ARBA00022723"/>
    </source>
</evidence>
<dbReference type="Pfam" id="PF00692">
    <property type="entry name" value="dUTPase"/>
    <property type="match status" value="2"/>
</dbReference>
<dbReference type="NCBIfam" id="TIGR00576">
    <property type="entry name" value="dut"/>
    <property type="match status" value="1"/>
</dbReference>
<feature type="domain" description="dUTPase-like" evidence="18">
    <location>
        <begin position="88"/>
        <end position="136"/>
    </location>
</feature>
<dbReference type="EC" id="1.17.7.1" evidence="14"/>
<dbReference type="GO" id="GO:0004170">
    <property type="term" value="F:dUTP diphosphatase activity"/>
    <property type="evidence" value="ECO:0007669"/>
    <property type="project" value="InterPro"/>
</dbReference>
<dbReference type="Pfam" id="PF04551">
    <property type="entry name" value="GcpE"/>
    <property type="match status" value="1"/>
</dbReference>
<sequence length="1004" mass="111424">MAGTCRAIDWKFPPLASPSLLNRQIPPFSCHLSSLFCHRRNHQVLKMPPPTELQNHRPDIEEPSPKIPKLQENDIQSSLLRVKRLSENAVLPSRGSRLSAGYDLSSALVAKVPARGKALIPTDLSIAIPEGTYARIGKSLPSYFNLYNARSAYGLILFLKLGFVDLAPRSGLAWKHSIDVGAGVIDADYRGPVGVILFNHSDVDFEVKIGDRIAQLIVEKILTPDVMEVEDLDATMRGAGGFGSTGVLQHHQQAINNFLNIYSCGKNLNRNSGFPCGFMKSQRKDKKLVLVEMATGAVTASFSGLKMRESSSGFGKSVDFVRICDTKRIKSGRKRISMIQNSNNGPEIVEVQPVSEGSPLLVPRQKYCESINKTVRRKTCTVMVGNVPLGSEHPLRVQTMTTTDTKDVAATVEQVMRIADKGADIVRITVQGKREADACFEIKNSLVQKNYNIPLVADIHFAPSVALRVAECFDKIRVMNTADRRFSLRSWSSMRWFIAADRRAQFEKLEYTEDDYEKELEHIEKVFTPLVEKCKKYGRAMRIGTNHGSLSDRIMSYYGDSPRGMVESAFEFARICRKLDFHNFVFSMKASNPVVMVQAYRLLVAEMYVQGWDYPLHLGVTEAGEGEDGRMKSAIGIGTLLQKSGTLLDVQDGLGDTIRVSLTEPPEEEIDPCRRLASLGMRAAEIQQGVAPFEEKHRHYFDFQRRSGQLPVQKEGEEVDYRGVLHRDGSVLMSVSLDQLKAPELLYKSLAAKIVLGMPFKDLATVDSILLRELPPVDDKDARLALKRLIEVSMGVIAPLSEQLTKPLPSAMVLVNLKELSTGAYKLLPEGTRLVVSYVGDEPFEELEILKHVDATMLLHDLPLSEDKIGRVHAARRLFEYLADKLGECPCDSPYSVSKRGLQEYVSCPSCGRTLFDLQEISAEIREKTSHLPGVSIAIMGICVNGPGEMADADFGYVGGAPGKIDLYVGKTVVKRGIEMEHATEALIELIKDNGRWVDPPAEE</sequence>
<evidence type="ECO:0000256" key="1">
    <source>
        <dbReference type="ARBA" id="ARBA00001966"/>
    </source>
</evidence>
<evidence type="ECO:0000256" key="10">
    <source>
        <dbReference type="ARBA" id="ARBA00023229"/>
    </source>
</evidence>
<evidence type="ECO:0000256" key="17">
    <source>
        <dbReference type="SAM" id="MobiDB-lite"/>
    </source>
</evidence>
<dbReference type="GO" id="GO:0019288">
    <property type="term" value="P:isopentenyl diphosphate biosynthetic process, methylerythritol 4-phosphate pathway"/>
    <property type="evidence" value="ECO:0007669"/>
    <property type="project" value="TreeGrafter"/>
</dbReference>
<keyword evidence="6" id="KW-0560">Oxidoreductase</keyword>
<feature type="domain" description="IspG TIM-barrel" evidence="19">
    <location>
        <begin position="379"/>
        <end position="673"/>
    </location>
</feature>
<evidence type="ECO:0000313" key="21">
    <source>
        <dbReference type="EMBL" id="VFU41647.1"/>
    </source>
</evidence>
<keyword evidence="4" id="KW-0479">Metal-binding</keyword>
<evidence type="ECO:0000256" key="14">
    <source>
        <dbReference type="ARBA" id="ARBA00067018"/>
    </source>
</evidence>
<dbReference type="InterPro" id="IPR058578">
    <property type="entry name" value="IspG_TIM"/>
</dbReference>
<organism evidence="21">
    <name type="scientific">Salix viminalis</name>
    <name type="common">Common osier</name>
    <name type="synonym">Basket willow</name>
    <dbReference type="NCBI Taxonomy" id="40686"/>
    <lineage>
        <taxon>Eukaryota</taxon>
        <taxon>Viridiplantae</taxon>
        <taxon>Streptophyta</taxon>
        <taxon>Embryophyta</taxon>
        <taxon>Tracheophyta</taxon>
        <taxon>Spermatophyta</taxon>
        <taxon>Magnoliopsida</taxon>
        <taxon>eudicotyledons</taxon>
        <taxon>Gunneridae</taxon>
        <taxon>Pentapetalae</taxon>
        <taxon>rosids</taxon>
        <taxon>fabids</taxon>
        <taxon>Malpighiales</taxon>
        <taxon>Salicaceae</taxon>
        <taxon>Saliceae</taxon>
        <taxon>Salix</taxon>
    </lineage>
</organism>
<feature type="domain" description="dUTPase-like" evidence="18">
    <location>
        <begin position="166"/>
        <end position="246"/>
    </location>
</feature>
<keyword evidence="7" id="KW-0408">Iron</keyword>
<comment type="cofactor">
    <cofactor evidence="1">
        <name>[4Fe-4S] cluster</name>
        <dbReference type="ChEBI" id="CHEBI:49883"/>
    </cofactor>
</comment>
<evidence type="ECO:0000256" key="11">
    <source>
        <dbReference type="ARBA" id="ARBA00051119"/>
    </source>
</evidence>
<evidence type="ECO:0000256" key="15">
    <source>
        <dbReference type="ARBA" id="ARBA00072132"/>
    </source>
</evidence>
<accession>A0A6N2LNA5</accession>
<feature type="region of interest" description="Disordered" evidence="17">
    <location>
        <begin position="47"/>
        <end position="68"/>
    </location>
</feature>
<dbReference type="InterPro" id="IPR036157">
    <property type="entry name" value="dUTPase-like_sf"/>
</dbReference>
<dbReference type="InterPro" id="IPR033704">
    <property type="entry name" value="dUTPase_trimeric"/>
</dbReference>
<dbReference type="InterPro" id="IPR008181">
    <property type="entry name" value="dUTPase"/>
</dbReference>
<dbReference type="PANTHER" id="PTHR30454:SF0">
    <property type="entry name" value="4-HYDROXY-3-METHYLBUT-2-EN-1-YL DIPHOSPHATE SYNTHASE (FERREDOXIN), CHLOROPLASTIC"/>
    <property type="match status" value="1"/>
</dbReference>
<dbReference type="InterPro" id="IPR011005">
    <property type="entry name" value="Dihydropteroate_synth-like_sf"/>
</dbReference>
<feature type="domain" description="IspG C-terminal" evidence="20">
    <location>
        <begin position="904"/>
        <end position="992"/>
    </location>
</feature>
<evidence type="ECO:0000256" key="13">
    <source>
        <dbReference type="ARBA" id="ARBA00061554"/>
    </source>
</evidence>
<dbReference type="FunFam" id="3.20.20.20:FF:000005">
    <property type="entry name" value="4-hydroxy-3-methylbut-2-en-1-yl diphosphate synthase (flavodoxin)"/>
    <property type="match status" value="1"/>
</dbReference>
<dbReference type="UniPathway" id="UPA00610">
    <property type="reaction ID" value="UER00666"/>
</dbReference>
<dbReference type="GO" id="GO:0009507">
    <property type="term" value="C:chloroplast"/>
    <property type="evidence" value="ECO:0007669"/>
    <property type="project" value="TreeGrafter"/>
</dbReference>
<keyword evidence="8" id="KW-0411">Iron-sulfur</keyword>
<dbReference type="InterPro" id="IPR058579">
    <property type="entry name" value="IspG_C"/>
</dbReference>
<dbReference type="GO" id="GO:0000287">
    <property type="term" value="F:magnesium ion binding"/>
    <property type="evidence" value="ECO:0007669"/>
    <property type="project" value="InterPro"/>
</dbReference>
<evidence type="ECO:0000256" key="9">
    <source>
        <dbReference type="ARBA" id="ARBA00023080"/>
    </source>
</evidence>
<evidence type="ECO:0000256" key="7">
    <source>
        <dbReference type="ARBA" id="ARBA00023004"/>
    </source>
</evidence>
<feature type="compositionally biased region" description="Basic and acidic residues" evidence="17">
    <location>
        <begin position="54"/>
        <end position="68"/>
    </location>
</feature>
<evidence type="ECO:0000259" key="18">
    <source>
        <dbReference type="Pfam" id="PF00692"/>
    </source>
</evidence>
<evidence type="ECO:0000256" key="8">
    <source>
        <dbReference type="ARBA" id="ARBA00023014"/>
    </source>
</evidence>
<dbReference type="GO" id="GO:0051539">
    <property type="term" value="F:4 iron, 4 sulfur cluster binding"/>
    <property type="evidence" value="ECO:0007669"/>
    <property type="project" value="UniProtKB-KW"/>
</dbReference>
<comment type="catalytic activity">
    <reaction evidence="11">
        <text>(2E)-4-hydroxy-3-methylbut-2-enyl diphosphate + 2 oxidized [2Fe-2S]-[ferredoxin] + H2O = 2-C-methyl-D-erythritol 2,4-cyclic diphosphate + 2 reduced [2Fe-2S]-[ferredoxin] + H(+)</text>
        <dbReference type="Rhea" id="RHEA:26119"/>
        <dbReference type="Rhea" id="RHEA-COMP:10000"/>
        <dbReference type="Rhea" id="RHEA-COMP:10001"/>
        <dbReference type="ChEBI" id="CHEBI:15377"/>
        <dbReference type="ChEBI" id="CHEBI:15378"/>
        <dbReference type="ChEBI" id="CHEBI:33737"/>
        <dbReference type="ChEBI" id="CHEBI:33738"/>
        <dbReference type="ChEBI" id="CHEBI:58483"/>
        <dbReference type="ChEBI" id="CHEBI:128753"/>
        <dbReference type="EC" id="1.17.7.1"/>
    </reaction>
</comment>
<dbReference type="GO" id="GO:0046081">
    <property type="term" value="P:dUTP catabolic process"/>
    <property type="evidence" value="ECO:0007669"/>
    <property type="project" value="InterPro"/>
</dbReference>
<dbReference type="InterPro" id="IPR045854">
    <property type="entry name" value="NO2/SO3_Rdtase_4Fe4S_sf"/>
</dbReference>
<reference evidence="21" key="1">
    <citation type="submission" date="2019-03" db="EMBL/GenBank/DDBJ databases">
        <authorList>
            <person name="Mank J."/>
            <person name="Almeida P."/>
        </authorList>
    </citation>
    <scope>NUCLEOTIDE SEQUENCE</scope>
    <source>
        <strain evidence="21">78183</strain>
    </source>
</reference>
<dbReference type="Gene3D" id="3.20.20.20">
    <property type="entry name" value="Dihydropteroate synthase-like"/>
    <property type="match status" value="1"/>
</dbReference>
<evidence type="ECO:0000256" key="6">
    <source>
        <dbReference type="ARBA" id="ARBA00023002"/>
    </source>
</evidence>
<dbReference type="FunFam" id="3.30.413.10:FF:000006">
    <property type="entry name" value="4-hydroxy-3-methylbut-2-en-1-yl diphosphate synthase (flavodoxin)"/>
    <property type="match status" value="1"/>
</dbReference>
<dbReference type="Gene3D" id="3.30.413.10">
    <property type="entry name" value="Sulfite Reductase Hemoprotein, domain 1"/>
    <property type="match status" value="1"/>
</dbReference>
<keyword evidence="3" id="KW-0004">4Fe-4S</keyword>
<dbReference type="SUPFAM" id="SSF56014">
    <property type="entry name" value="Nitrite and sulphite reductase 4Fe-4S domain-like"/>
    <property type="match status" value="1"/>
</dbReference>
<keyword evidence="5" id="KW-0378">Hydrolase</keyword>
<evidence type="ECO:0000256" key="3">
    <source>
        <dbReference type="ARBA" id="ARBA00022485"/>
    </source>
</evidence>
<comment type="similarity">
    <text evidence="13">Belongs to the IspG family.</text>
</comment>
<keyword evidence="10" id="KW-0414">Isoprene biosynthesis</keyword>
<dbReference type="CDD" id="cd07557">
    <property type="entry name" value="trimeric_dUTPase"/>
    <property type="match status" value="1"/>
</dbReference>
<keyword evidence="9" id="KW-0546">Nucleotide metabolism</keyword>
<dbReference type="SUPFAM" id="SSF51283">
    <property type="entry name" value="dUTPase-like"/>
    <property type="match status" value="2"/>
</dbReference>
<dbReference type="Pfam" id="PF26540">
    <property type="entry name" value="GcpE_C"/>
    <property type="match status" value="1"/>
</dbReference>
<dbReference type="GO" id="GO:0046429">
    <property type="term" value="F:4-hydroxy-3-methylbut-2-en-1-yl diphosphate synthase activity (ferredoxin)"/>
    <property type="evidence" value="ECO:0007669"/>
    <property type="project" value="UniProtKB-EC"/>
</dbReference>